<keyword evidence="2" id="KW-0813">Transport</keyword>
<evidence type="ECO:0000256" key="1">
    <source>
        <dbReference type="ARBA" id="ARBA00009477"/>
    </source>
</evidence>
<evidence type="ECO:0000256" key="4">
    <source>
        <dbReference type="ARBA" id="ARBA00023065"/>
    </source>
</evidence>
<gene>
    <name evidence="8" type="ORF">ATN84_21990</name>
</gene>
<feature type="domain" description="CzcB-like C-terminal circularly permuted SH3-like" evidence="7">
    <location>
        <begin position="396"/>
        <end position="456"/>
    </location>
</feature>
<dbReference type="PANTHER" id="PTHR30097:SF15">
    <property type="entry name" value="CATION EFFLUX SYSTEM PROTEIN CUSB"/>
    <property type="match status" value="1"/>
</dbReference>
<dbReference type="STRING" id="1494590.ATN84_21990"/>
<dbReference type="Pfam" id="PF25919">
    <property type="entry name" value="BSH_CusB"/>
    <property type="match status" value="1"/>
</dbReference>
<evidence type="ECO:0000256" key="3">
    <source>
        <dbReference type="ARBA" id="ARBA00022729"/>
    </source>
</evidence>
<dbReference type="Proteomes" id="UP000070107">
    <property type="component" value="Unassembled WGS sequence"/>
</dbReference>
<evidence type="ECO:0000256" key="2">
    <source>
        <dbReference type="ARBA" id="ARBA00022448"/>
    </source>
</evidence>
<dbReference type="GO" id="GO:0030288">
    <property type="term" value="C:outer membrane-bounded periplasmic space"/>
    <property type="evidence" value="ECO:0007669"/>
    <property type="project" value="TreeGrafter"/>
</dbReference>
<dbReference type="NCBIfam" id="TIGR01730">
    <property type="entry name" value="RND_mfp"/>
    <property type="match status" value="1"/>
</dbReference>
<keyword evidence="3" id="KW-0732">Signal</keyword>
<dbReference type="RefSeq" id="WP_068885131.1">
    <property type="nucleotide sequence ID" value="NZ_LNTU01000040.1"/>
</dbReference>
<name>A0A135HNV4_9HYPH</name>
<evidence type="ECO:0000313" key="8">
    <source>
        <dbReference type="EMBL" id="KXF74895.1"/>
    </source>
</evidence>
<comment type="caution">
    <text evidence="8">The sequence shown here is derived from an EMBL/GenBank/DDBJ whole genome shotgun (WGS) entry which is preliminary data.</text>
</comment>
<evidence type="ECO:0000259" key="5">
    <source>
        <dbReference type="Pfam" id="PF25919"/>
    </source>
</evidence>
<reference evidence="8 9" key="1">
    <citation type="submission" date="2015-11" db="EMBL/GenBank/DDBJ databases">
        <title>Draft genome sequence of Paramesorhizobium deserti A-3-E, a strain highly resistant to diverse beta-lactam antibiotics.</title>
        <authorList>
            <person name="Lv R."/>
            <person name="Yang X."/>
            <person name="Fang N."/>
            <person name="Guo J."/>
            <person name="Luo X."/>
            <person name="Peng F."/>
            <person name="Yang R."/>
            <person name="Cui Y."/>
            <person name="Fang C."/>
            <person name="Song Y."/>
        </authorList>
    </citation>
    <scope>NUCLEOTIDE SEQUENCE [LARGE SCALE GENOMIC DNA]</scope>
    <source>
        <strain evidence="8 9">A-3-E</strain>
    </source>
</reference>
<dbReference type="Gene3D" id="2.40.420.20">
    <property type="match status" value="1"/>
</dbReference>
<dbReference type="GO" id="GO:0016020">
    <property type="term" value="C:membrane"/>
    <property type="evidence" value="ECO:0007669"/>
    <property type="project" value="InterPro"/>
</dbReference>
<dbReference type="GO" id="GO:0046914">
    <property type="term" value="F:transition metal ion binding"/>
    <property type="evidence" value="ECO:0007669"/>
    <property type="project" value="TreeGrafter"/>
</dbReference>
<dbReference type="GO" id="GO:0015679">
    <property type="term" value="P:plasma membrane copper ion transport"/>
    <property type="evidence" value="ECO:0007669"/>
    <property type="project" value="TreeGrafter"/>
</dbReference>
<dbReference type="InterPro" id="IPR058792">
    <property type="entry name" value="Beta-barrel_RND_2"/>
</dbReference>
<dbReference type="InterPro" id="IPR058790">
    <property type="entry name" value="BSH_CusB"/>
</dbReference>
<dbReference type="InterPro" id="IPR006143">
    <property type="entry name" value="RND_pump_MFP"/>
</dbReference>
<evidence type="ECO:0000259" key="7">
    <source>
        <dbReference type="Pfam" id="PF25975"/>
    </source>
</evidence>
<dbReference type="OrthoDB" id="9806939at2"/>
<dbReference type="InterPro" id="IPR058649">
    <property type="entry name" value="CzcB_C"/>
</dbReference>
<dbReference type="PANTHER" id="PTHR30097">
    <property type="entry name" value="CATION EFFLUX SYSTEM PROTEIN CUSB"/>
    <property type="match status" value="1"/>
</dbReference>
<dbReference type="EMBL" id="LNTU01000040">
    <property type="protein sequence ID" value="KXF74895.1"/>
    <property type="molecule type" value="Genomic_DNA"/>
</dbReference>
<comment type="similarity">
    <text evidence="1">Belongs to the membrane fusion protein (MFP) (TC 8.A.1) family.</text>
</comment>
<evidence type="ECO:0000259" key="6">
    <source>
        <dbReference type="Pfam" id="PF25954"/>
    </source>
</evidence>
<dbReference type="Pfam" id="PF25975">
    <property type="entry name" value="CzcB_C"/>
    <property type="match status" value="1"/>
</dbReference>
<dbReference type="Pfam" id="PF25954">
    <property type="entry name" value="Beta-barrel_RND_2"/>
    <property type="match status" value="1"/>
</dbReference>
<dbReference type="Gene3D" id="2.40.30.170">
    <property type="match status" value="1"/>
</dbReference>
<protein>
    <submittedName>
        <fullName evidence="8">Cation transporter</fullName>
    </submittedName>
</protein>
<dbReference type="SUPFAM" id="SSF111369">
    <property type="entry name" value="HlyD-like secretion proteins"/>
    <property type="match status" value="1"/>
</dbReference>
<dbReference type="AlphaFoldDB" id="A0A135HNV4"/>
<dbReference type="FunFam" id="2.40.30.170:FF:000010">
    <property type="entry name" value="Efflux RND transporter periplasmic adaptor subunit"/>
    <property type="match status" value="1"/>
</dbReference>
<dbReference type="FunFam" id="2.40.420.20:FF:000003">
    <property type="entry name" value="Cation efflux system protein cusB"/>
    <property type="match status" value="1"/>
</dbReference>
<dbReference type="InterPro" id="IPR051909">
    <property type="entry name" value="MFP_Cation_Efflux"/>
</dbReference>
<keyword evidence="4" id="KW-0406">Ion transport</keyword>
<sequence>MSSVGRIGLTLVAIMTAGAGGLWAGQRGIALPDLSWLRAIIGVELVAAKVETPTGTGLVIYYRDPDGRSAYSMTPKETADGRAFVAVRQNEDVSFETVSGKSAAAPDASERKILYYRNPMGLPDTSKVPKKDSMGMDYIPVYEGDEADSGIVKVSLGRLQTIGVRTAVAERSAIERKILVPGTVAFDERRIQVVSMRVDAFIDNVSSVTTGDRVKKGDDLFHFYSKDIARAGAEYITELRGGSRPGLDTGGDRQLRNLGVSEETIQAIGKDRYVPRSITYLSPSDGVVLERSATAGMMAEAGNVLFRIADTSRVWVIADVPEYDAAAIRKGAQATVRVRNLPGKAFKGTVDLIYPELQAQTRTARVRIELPNPEGLLLANMYAEVEIASGEPSPVVAVPNSAVIDTGDRQIVFIDKGEGRFEPRDVAVGVRGDDRTQITRGIEVGEKIVVAANFLLDAESNLNAALNTLTASEGQP</sequence>
<feature type="domain" description="CusB-like barrel-sandwich hybrid" evidence="5">
    <location>
        <begin position="191"/>
        <end position="309"/>
    </location>
</feature>
<proteinExistence type="inferred from homology"/>
<organism evidence="8 9">
    <name type="scientific">Paramesorhizobium deserti</name>
    <dbReference type="NCBI Taxonomy" id="1494590"/>
    <lineage>
        <taxon>Bacteria</taxon>
        <taxon>Pseudomonadati</taxon>
        <taxon>Pseudomonadota</taxon>
        <taxon>Alphaproteobacteria</taxon>
        <taxon>Hyphomicrobiales</taxon>
        <taxon>Phyllobacteriaceae</taxon>
        <taxon>Paramesorhizobium</taxon>
    </lineage>
</organism>
<accession>A0A135HNV4</accession>
<evidence type="ECO:0000313" key="9">
    <source>
        <dbReference type="Proteomes" id="UP000070107"/>
    </source>
</evidence>
<keyword evidence="9" id="KW-1185">Reference proteome</keyword>
<dbReference type="GO" id="GO:0060003">
    <property type="term" value="P:copper ion export"/>
    <property type="evidence" value="ECO:0007669"/>
    <property type="project" value="TreeGrafter"/>
</dbReference>
<dbReference type="GO" id="GO:0022857">
    <property type="term" value="F:transmembrane transporter activity"/>
    <property type="evidence" value="ECO:0007669"/>
    <property type="project" value="InterPro"/>
</dbReference>
<feature type="domain" description="CusB-like beta-barrel" evidence="6">
    <location>
        <begin position="313"/>
        <end position="389"/>
    </location>
</feature>